<dbReference type="EMBL" id="JACHIJ010000004">
    <property type="protein sequence ID" value="MBB5052941.1"/>
    <property type="molecule type" value="Genomic_DNA"/>
</dbReference>
<dbReference type="AlphaFoldDB" id="A0A840N573"/>
<sequence length="326" mass="34336">MLIVRILRWPLAAAGLVALILAGMIAVPVVRPSELAAVSDGVKVADRSNIPPLRFTQARDGTHLAYRHYPAQGPSRGAAILIHGSSGSSVAVHPLARVLADRGIESFAPDMRGHGASGTRGDISYLGQLDDDLADLVGRIRQDGVSAPLMLVGHSSGGGFALRISGSPLQNLFTHSVLLAPWLGTNSPSSRSNAGGWASPNLPRIVALSILRGAGIVCCDQLPVIAFAVPPHSSRILTSEYSMRLLTNFGANRNYRGDLVTAKLPITLIGAADDELMHAGKYEEAVRGTSATVDVRILDNARHMDVVTSPPTLTRVADLIANLRGP</sequence>
<dbReference type="RefSeq" id="WP_184086183.1">
    <property type="nucleotide sequence ID" value="NZ_JACHIJ010000004.1"/>
</dbReference>
<dbReference type="PANTHER" id="PTHR42886">
    <property type="entry name" value="RE40534P-RELATED"/>
    <property type="match status" value="1"/>
</dbReference>
<organism evidence="2 3">
    <name type="scientific">Afipia massiliensis</name>
    <dbReference type="NCBI Taxonomy" id="211460"/>
    <lineage>
        <taxon>Bacteria</taxon>
        <taxon>Pseudomonadati</taxon>
        <taxon>Pseudomonadota</taxon>
        <taxon>Alphaproteobacteria</taxon>
        <taxon>Hyphomicrobiales</taxon>
        <taxon>Nitrobacteraceae</taxon>
        <taxon>Afipia</taxon>
    </lineage>
</organism>
<dbReference type="GO" id="GO:0006654">
    <property type="term" value="P:phosphatidic acid biosynthetic process"/>
    <property type="evidence" value="ECO:0007669"/>
    <property type="project" value="TreeGrafter"/>
</dbReference>
<evidence type="ECO:0000313" key="3">
    <source>
        <dbReference type="Proteomes" id="UP000521227"/>
    </source>
</evidence>
<dbReference type="Pfam" id="PF12146">
    <property type="entry name" value="Hydrolase_4"/>
    <property type="match status" value="1"/>
</dbReference>
<dbReference type="Gene3D" id="3.40.50.1820">
    <property type="entry name" value="alpha/beta hydrolase"/>
    <property type="match status" value="1"/>
</dbReference>
<dbReference type="GO" id="GO:0052689">
    <property type="term" value="F:carboxylic ester hydrolase activity"/>
    <property type="evidence" value="ECO:0007669"/>
    <property type="project" value="TreeGrafter"/>
</dbReference>
<dbReference type="InterPro" id="IPR022742">
    <property type="entry name" value="Hydrolase_4"/>
</dbReference>
<name>A0A840N573_9BRAD</name>
<dbReference type="PANTHER" id="PTHR42886:SF42">
    <property type="entry name" value="ALPHA_BETA-HYDROLASES SUPERFAMILY PROTEIN"/>
    <property type="match status" value="1"/>
</dbReference>
<feature type="domain" description="Serine aminopeptidase S33" evidence="1">
    <location>
        <begin position="74"/>
        <end position="304"/>
    </location>
</feature>
<comment type="caution">
    <text evidence="2">The sequence shown here is derived from an EMBL/GenBank/DDBJ whole genome shotgun (WGS) entry which is preliminary data.</text>
</comment>
<keyword evidence="2" id="KW-0378">Hydrolase</keyword>
<gene>
    <name evidence="2" type="ORF">HNQ36_002932</name>
</gene>
<accession>A0A840N573</accession>
<evidence type="ECO:0000259" key="1">
    <source>
        <dbReference type="Pfam" id="PF12146"/>
    </source>
</evidence>
<dbReference type="InterPro" id="IPR029058">
    <property type="entry name" value="AB_hydrolase_fold"/>
</dbReference>
<protein>
    <submittedName>
        <fullName evidence="2">Alpha-beta hydrolase superfamily lysophospholipase</fullName>
    </submittedName>
</protein>
<proteinExistence type="predicted"/>
<dbReference type="SUPFAM" id="SSF53474">
    <property type="entry name" value="alpha/beta-Hydrolases"/>
    <property type="match status" value="1"/>
</dbReference>
<dbReference type="GO" id="GO:0042171">
    <property type="term" value="F:lysophosphatidic acid acyltransferase activity"/>
    <property type="evidence" value="ECO:0007669"/>
    <property type="project" value="TreeGrafter"/>
</dbReference>
<dbReference type="GO" id="GO:0055088">
    <property type="term" value="P:lipid homeostasis"/>
    <property type="evidence" value="ECO:0007669"/>
    <property type="project" value="TreeGrafter"/>
</dbReference>
<dbReference type="Proteomes" id="UP000521227">
    <property type="component" value="Unassembled WGS sequence"/>
</dbReference>
<evidence type="ECO:0000313" key="2">
    <source>
        <dbReference type="EMBL" id="MBB5052941.1"/>
    </source>
</evidence>
<reference evidence="2 3" key="1">
    <citation type="submission" date="2020-08" db="EMBL/GenBank/DDBJ databases">
        <title>Genomic Encyclopedia of Type Strains, Phase IV (KMG-IV): sequencing the most valuable type-strain genomes for metagenomic binning, comparative biology and taxonomic classification.</title>
        <authorList>
            <person name="Goeker M."/>
        </authorList>
    </citation>
    <scope>NUCLEOTIDE SEQUENCE [LARGE SCALE GENOMIC DNA]</scope>
    <source>
        <strain evidence="2 3">DSM 17498</strain>
    </source>
</reference>